<feature type="transmembrane region" description="Helical" evidence="3">
    <location>
        <begin position="260"/>
        <end position="283"/>
    </location>
</feature>
<reference evidence="4" key="2">
    <citation type="submission" date="2020-09" db="EMBL/GenBank/DDBJ databases">
        <authorList>
            <person name="Sun Q."/>
            <person name="Ohkuma M."/>
        </authorList>
    </citation>
    <scope>NUCLEOTIDE SEQUENCE</scope>
    <source>
        <strain evidence="4">JCM 4059</strain>
    </source>
</reference>
<dbReference type="SMART" id="SM00028">
    <property type="entry name" value="TPR"/>
    <property type="match status" value="5"/>
</dbReference>
<dbReference type="InterPro" id="IPR050498">
    <property type="entry name" value="Ycf3"/>
</dbReference>
<dbReference type="SUPFAM" id="SSF48452">
    <property type="entry name" value="TPR-like"/>
    <property type="match status" value="1"/>
</dbReference>
<dbReference type="InterPro" id="IPR011990">
    <property type="entry name" value="TPR-like_helical_dom_sf"/>
</dbReference>
<evidence type="ECO:0000256" key="2">
    <source>
        <dbReference type="ARBA" id="ARBA00022803"/>
    </source>
</evidence>
<dbReference type="Gene3D" id="1.25.40.10">
    <property type="entry name" value="Tetratricopeptide repeat domain"/>
    <property type="match status" value="2"/>
</dbReference>
<dbReference type="RefSeq" id="WP_190131099.1">
    <property type="nucleotide sequence ID" value="NZ_BNBD01000008.1"/>
</dbReference>
<dbReference type="Pfam" id="PF13181">
    <property type="entry name" value="TPR_8"/>
    <property type="match status" value="1"/>
</dbReference>
<dbReference type="PANTHER" id="PTHR44858:SF1">
    <property type="entry name" value="UDP-N-ACETYLGLUCOSAMINE--PEPTIDE N-ACETYLGLUCOSAMINYLTRANSFERASE SPINDLY-RELATED"/>
    <property type="match status" value="1"/>
</dbReference>
<keyword evidence="3" id="KW-0812">Transmembrane</keyword>
<dbReference type="InterPro" id="IPR019734">
    <property type="entry name" value="TPR_rpt"/>
</dbReference>
<evidence type="ECO:0000256" key="1">
    <source>
        <dbReference type="ARBA" id="ARBA00022737"/>
    </source>
</evidence>
<evidence type="ECO:0000313" key="4">
    <source>
        <dbReference type="EMBL" id="GHF55288.1"/>
    </source>
</evidence>
<dbReference type="Pfam" id="PF14559">
    <property type="entry name" value="TPR_19"/>
    <property type="match status" value="1"/>
</dbReference>
<feature type="transmembrane region" description="Helical" evidence="3">
    <location>
        <begin position="332"/>
        <end position="353"/>
    </location>
</feature>
<keyword evidence="1" id="KW-0677">Repeat</keyword>
<accession>A0A919B6D7</accession>
<sequence>MTTDTGADLLRRAGALLDLERFEQAAELYVRYLAEEPGNAWAWGDLARCKVRTGDREGALAAADAAVAADPQCDYAWRMRAFVLPLLGRLDEAVEASRTAVRLGPEEANNHSMLARSLVIAADHEGAFQAALKAVELRPDDAGLHFNLAHPAHRTGRHDIREKALLECLRLDPQNADARAQLAELRDEAGRIKLPELAGEYTAALGTRPDAHYIELKLNELVLRLLRRTRWFALLCLVIAAQAGRVFPTGDAPTALPVPLGIRLWALALMALAWALGAWFLAYRKLPRGARSAVWSLLRRYWPARLPLAHALWGTVCAVALVLVPWTDRGDAQVLAVVGAVPVVIPMWFGNAWRREEKHRREKAHAPKKA</sequence>
<proteinExistence type="predicted"/>
<keyword evidence="5" id="KW-1185">Reference proteome</keyword>
<dbReference type="PANTHER" id="PTHR44858">
    <property type="entry name" value="TETRATRICOPEPTIDE REPEAT PROTEIN 6"/>
    <property type="match status" value="1"/>
</dbReference>
<dbReference type="EMBL" id="BNBD01000008">
    <property type="protein sequence ID" value="GHF55288.1"/>
    <property type="molecule type" value="Genomic_DNA"/>
</dbReference>
<comment type="caution">
    <text evidence="4">The sequence shown here is derived from an EMBL/GenBank/DDBJ whole genome shotgun (WGS) entry which is preliminary data.</text>
</comment>
<keyword evidence="3" id="KW-0472">Membrane</keyword>
<evidence type="ECO:0008006" key="6">
    <source>
        <dbReference type="Google" id="ProtNLM"/>
    </source>
</evidence>
<organism evidence="4 5">
    <name type="scientific">Streptomyces mashuensis</name>
    <dbReference type="NCBI Taxonomy" id="33904"/>
    <lineage>
        <taxon>Bacteria</taxon>
        <taxon>Bacillati</taxon>
        <taxon>Actinomycetota</taxon>
        <taxon>Actinomycetes</taxon>
        <taxon>Kitasatosporales</taxon>
        <taxon>Streptomycetaceae</taxon>
        <taxon>Streptomyces</taxon>
    </lineage>
</organism>
<name>A0A919B6D7_9ACTN</name>
<reference evidence="4" key="1">
    <citation type="journal article" date="2014" name="Int. J. Syst. Evol. Microbiol.">
        <title>Complete genome sequence of Corynebacterium casei LMG S-19264T (=DSM 44701T), isolated from a smear-ripened cheese.</title>
        <authorList>
            <consortium name="US DOE Joint Genome Institute (JGI-PGF)"/>
            <person name="Walter F."/>
            <person name="Albersmeier A."/>
            <person name="Kalinowski J."/>
            <person name="Ruckert C."/>
        </authorList>
    </citation>
    <scope>NUCLEOTIDE SEQUENCE</scope>
    <source>
        <strain evidence="4">JCM 4059</strain>
    </source>
</reference>
<evidence type="ECO:0000256" key="3">
    <source>
        <dbReference type="SAM" id="Phobius"/>
    </source>
</evidence>
<feature type="transmembrane region" description="Helical" evidence="3">
    <location>
        <begin position="231"/>
        <end position="248"/>
    </location>
</feature>
<keyword evidence="3" id="KW-1133">Transmembrane helix</keyword>
<dbReference type="AlphaFoldDB" id="A0A919B6D7"/>
<evidence type="ECO:0000313" key="5">
    <source>
        <dbReference type="Proteomes" id="UP000638313"/>
    </source>
</evidence>
<gene>
    <name evidence="4" type="ORF">GCM10010218_40930</name>
</gene>
<keyword evidence="2" id="KW-0802">TPR repeat</keyword>
<protein>
    <recommendedName>
        <fullName evidence="6">Tetratricopeptide repeat protein</fullName>
    </recommendedName>
</protein>
<feature type="transmembrane region" description="Helical" evidence="3">
    <location>
        <begin position="304"/>
        <end position="326"/>
    </location>
</feature>
<dbReference type="Proteomes" id="UP000638313">
    <property type="component" value="Unassembled WGS sequence"/>
</dbReference>